<reference evidence="3 5" key="2">
    <citation type="submission" date="2018-06" db="EMBL/GenBank/DDBJ databases">
        <authorList>
            <consortium name="Pathogen Informatics"/>
            <person name="Doyle S."/>
        </authorList>
    </citation>
    <scope>NUCLEOTIDE SEQUENCE [LARGE SCALE GENOMIC DNA]</scope>
    <source>
        <strain evidence="3 5">NCTC10338</strain>
    </source>
</reference>
<dbReference type="InterPro" id="IPR007313">
    <property type="entry name" value="FxsA"/>
</dbReference>
<proteinExistence type="predicted"/>
<protein>
    <submittedName>
        <fullName evidence="2">Exlusion protein FxsA</fullName>
    </submittedName>
    <submittedName>
        <fullName evidence="3">FxsA protein</fullName>
    </submittedName>
</protein>
<evidence type="ECO:0000313" key="5">
    <source>
        <dbReference type="Proteomes" id="UP000255295"/>
    </source>
</evidence>
<dbReference type="Proteomes" id="UP000238825">
    <property type="component" value="Chromosome"/>
</dbReference>
<evidence type="ECO:0000313" key="4">
    <source>
        <dbReference type="Proteomes" id="UP000238825"/>
    </source>
</evidence>
<keyword evidence="1" id="KW-1133">Transmembrane helix</keyword>
<feature type="transmembrane region" description="Helical" evidence="1">
    <location>
        <begin position="29"/>
        <end position="46"/>
    </location>
</feature>
<name>A0A2S0JY49_LYSSH</name>
<dbReference type="GO" id="GO:0016020">
    <property type="term" value="C:membrane"/>
    <property type="evidence" value="ECO:0007669"/>
    <property type="project" value="InterPro"/>
</dbReference>
<dbReference type="Pfam" id="PF04186">
    <property type="entry name" value="FxsA"/>
    <property type="match status" value="1"/>
</dbReference>
<evidence type="ECO:0000256" key="1">
    <source>
        <dbReference type="SAM" id="Phobius"/>
    </source>
</evidence>
<feature type="transmembrane region" description="Helical" evidence="1">
    <location>
        <begin position="67"/>
        <end position="90"/>
    </location>
</feature>
<reference evidence="2 4" key="1">
    <citation type="submission" date="2017-03" db="EMBL/GenBank/DDBJ databases">
        <title>The whole genome sequencing and assembly of Lysinibacillus sphaericus DSM 28T strain.</title>
        <authorList>
            <person name="Lee Y.-J."/>
            <person name="Yi H."/>
            <person name="Bahn Y.-S."/>
            <person name="Kim J.F."/>
            <person name="Lee D.-W."/>
        </authorList>
    </citation>
    <scope>NUCLEOTIDE SEQUENCE [LARGE SCALE GENOMIC DNA]</scope>
    <source>
        <strain evidence="2 4">DSM 28</strain>
    </source>
</reference>
<accession>A0A2S0JY49</accession>
<evidence type="ECO:0000313" key="2">
    <source>
        <dbReference type="EMBL" id="AVK95904.1"/>
    </source>
</evidence>
<dbReference type="NCBIfam" id="NF008528">
    <property type="entry name" value="PRK11463.1-2"/>
    <property type="match status" value="1"/>
</dbReference>
<organism evidence="2 4">
    <name type="scientific">Lysinibacillus sphaericus</name>
    <name type="common">Bacillus sphaericus</name>
    <dbReference type="NCBI Taxonomy" id="1421"/>
    <lineage>
        <taxon>Bacteria</taxon>
        <taxon>Bacillati</taxon>
        <taxon>Bacillota</taxon>
        <taxon>Bacilli</taxon>
        <taxon>Bacillales</taxon>
        <taxon>Bacillaceae</taxon>
        <taxon>Lysinibacillus</taxon>
    </lineage>
</organism>
<dbReference type="PANTHER" id="PTHR35335:SF1">
    <property type="entry name" value="UPF0716 PROTEIN FXSA"/>
    <property type="match status" value="1"/>
</dbReference>
<keyword evidence="1" id="KW-0472">Membrane</keyword>
<dbReference type="RefSeq" id="WP_024363804.1">
    <property type="nucleotide sequence ID" value="NZ_BJNS01000002.1"/>
</dbReference>
<dbReference type="EMBL" id="UFSZ01000001">
    <property type="protein sequence ID" value="SUV18352.1"/>
    <property type="molecule type" value="Genomic_DNA"/>
</dbReference>
<dbReference type="AlphaFoldDB" id="A0A2S0JY49"/>
<sequence>MKKFFLSFVVYALAELALLIVIGQNIGVFNTLLLVVATTIIGIYIAKNKGINSVKNVKHMVARGEAPGPALVDAMLNFSGGVLLALPGFITDVIGLLLLLPITRKLFQPLVFYWMRKKMKKGQFIIVQK</sequence>
<dbReference type="Proteomes" id="UP000255295">
    <property type="component" value="Unassembled WGS sequence"/>
</dbReference>
<evidence type="ECO:0000313" key="3">
    <source>
        <dbReference type="EMBL" id="SUV18352.1"/>
    </source>
</evidence>
<dbReference type="GeneID" id="48275830"/>
<gene>
    <name evidence="3" type="primary">fxsA</name>
    <name evidence="2" type="ORF">LS41612_06420</name>
    <name evidence="3" type="ORF">NCTC10338_03480</name>
</gene>
<keyword evidence="1" id="KW-0812">Transmembrane</keyword>
<dbReference type="PANTHER" id="PTHR35335">
    <property type="entry name" value="UPF0716 PROTEIN FXSA"/>
    <property type="match status" value="1"/>
</dbReference>
<dbReference type="EMBL" id="CP019980">
    <property type="protein sequence ID" value="AVK95904.1"/>
    <property type="molecule type" value="Genomic_DNA"/>
</dbReference>